<proteinExistence type="predicted"/>
<name>A0A2T0U9Q2_9SPHI</name>
<dbReference type="Proteomes" id="UP000238034">
    <property type="component" value="Unassembled WGS sequence"/>
</dbReference>
<reference evidence="2 3" key="1">
    <citation type="submission" date="2018-03" db="EMBL/GenBank/DDBJ databases">
        <title>Genomic Encyclopedia of Type Strains, Phase III (KMG-III): the genomes of soil and plant-associated and newly described type strains.</title>
        <authorList>
            <person name="Whitman W."/>
        </authorList>
    </citation>
    <scope>NUCLEOTIDE SEQUENCE [LARGE SCALE GENOMIC DNA]</scope>
    <source>
        <strain evidence="2 3">CGMCC 1.9313</strain>
    </source>
</reference>
<feature type="transmembrane region" description="Helical" evidence="1">
    <location>
        <begin position="6"/>
        <end position="24"/>
    </location>
</feature>
<evidence type="ECO:0008006" key="4">
    <source>
        <dbReference type="Google" id="ProtNLM"/>
    </source>
</evidence>
<dbReference type="OrthoDB" id="673991at2"/>
<keyword evidence="3" id="KW-1185">Reference proteome</keyword>
<evidence type="ECO:0000313" key="3">
    <source>
        <dbReference type="Proteomes" id="UP000238034"/>
    </source>
</evidence>
<organism evidence="2 3">
    <name type="scientific">Arcticibacter pallidicorallinus</name>
    <dbReference type="NCBI Taxonomy" id="1259464"/>
    <lineage>
        <taxon>Bacteria</taxon>
        <taxon>Pseudomonadati</taxon>
        <taxon>Bacteroidota</taxon>
        <taxon>Sphingobacteriia</taxon>
        <taxon>Sphingobacteriales</taxon>
        <taxon>Sphingobacteriaceae</taxon>
        <taxon>Arcticibacter</taxon>
    </lineage>
</organism>
<keyword evidence="1" id="KW-0812">Transmembrane</keyword>
<feature type="transmembrane region" description="Helical" evidence="1">
    <location>
        <begin position="90"/>
        <end position="110"/>
    </location>
</feature>
<evidence type="ECO:0000256" key="1">
    <source>
        <dbReference type="SAM" id="Phobius"/>
    </source>
</evidence>
<evidence type="ECO:0000313" key="2">
    <source>
        <dbReference type="EMBL" id="PRY54650.1"/>
    </source>
</evidence>
<keyword evidence="1" id="KW-0472">Membrane</keyword>
<dbReference type="RefSeq" id="WP_146133088.1">
    <property type="nucleotide sequence ID" value="NZ_PVTH01000002.1"/>
</dbReference>
<dbReference type="AlphaFoldDB" id="A0A2T0U9Q2"/>
<gene>
    <name evidence="2" type="ORF">B0I27_102420</name>
</gene>
<sequence length="146" mass="16229">MNVFKTILSGIVATSAMTLYSYAVSRKKGENFREPELLAELADDFLPASTQHLAIPVGWIAHYKVGIGLALALEAYWKKKGRKRSIGNDILAGTVAGLGGIMVWELTFRLHPREPVIPYKRFYGQLLLAHIIFAVTQAKMQKTLEA</sequence>
<accession>A0A2T0U9Q2</accession>
<keyword evidence="1" id="KW-1133">Transmembrane helix</keyword>
<comment type="caution">
    <text evidence="2">The sequence shown here is derived from an EMBL/GenBank/DDBJ whole genome shotgun (WGS) entry which is preliminary data.</text>
</comment>
<dbReference type="EMBL" id="PVTH01000002">
    <property type="protein sequence ID" value="PRY54650.1"/>
    <property type="molecule type" value="Genomic_DNA"/>
</dbReference>
<protein>
    <recommendedName>
        <fullName evidence="4">DUF1440 domain-containing protein</fullName>
    </recommendedName>
</protein>